<dbReference type="InterPro" id="IPR011990">
    <property type="entry name" value="TPR-like_helical_dom_sf"/>
</dbReference>
<dbReference type="NCBIfam" id="TIGR00756">
    <property type="entry name" value="PPR"/>
    <property type="match status" value="1"/>
</dbReference>
<keyword evidence="1" id="KW-0677">Repeat</keyword>
<dbReference type="eggNOG" id="KOG4197">
    <property type="taxonomic scope" value="Eukaryota"/>
</dbReference>
<name>W1P047_AMBTC</name>
<evidence type="ECO:0000313" key="3">
    <source>
        <dbReference type="EMBL" id="ERN03192.1"/>
    </source>
</evidence>
<dbReference type="GO" id="GO:0003723">
    <property type="term" value="F:RNA binding"/>
    <property type="evidence" value="ECO:0007669"/>
    <property type="project" value="InterPro"/>
</dbReference>
<dbReference type="Pfam" id="PF13041">
    <property type="entry name" value="PPR_2"/>
    <property type="match status" value="1"/>
</dbReference>
<feature type="repeat" description="PPR" evidence="2">
    <location>
        <begin position="23"/>
        <end position="57"/>
    </location>
</feature>
<sequence>MHPTTIFTPFFKSITRQITTEANPSSWNALIKSHTQANRPRTAISFYNQMIQNGAPPNNFTFPIVLKACSLSRSSHKASEIHARILKTGFHSDPYVQVSLIHLSFAFGDLRTPRLLFHGQISKNSALWNVMISGGKLALFLFQIGISGSGEVGSWNYTEKRDFD</sequence>
<dbReference type="PROSITE" id="PS51375">
    <property type="entry name" value="PPR"/>
    <property type="match status" value="1"/>
</dbReference>
<evidence type="ECO:0000313" key="4">
    <source>
        <dbReference type="Proteomes" id="UP000017836"/>
    </source>
</evidence>
<dbReference type="Gene3D" id="1.25.40.10">
    <property type="entry name" value="Tetratricopeptide repeat domain"/>
    <property type="match status" value="1"/>
</dbReference>
<dbReference type="GO" id="GO:0009451">
    <property type="term" value="P:RNA modification"/>
    <property type="evidence" value="ECO:0007669"/>
    <property type="project" value="InterPro"/>
</dbReference>
<proteinExistence type="predicted"/>
<dbReference type="EMBL" id="KI394358">
    <property type="protein sequence ID" value="ERN03192.1"/>
    <property type="molecule type" value="Genomic_DNA"/>
</dbReference>
<dbReference type="OMA" id="RTAISFY"/>
<keyword evidence="4" id="KW-1185">Reference proteome</keyword>
<gene>
    <name evidence="3" type="ORF">AMTR_s00003p00144440</name>
</gene>
<dbReference type="InterPro" id="IPR046960">
    <property type="entry name" value="PPR_At4g14850-like_plant"/>
</dbReference>
<dbReference type="HOGENOM" id="CLU_1621229_0_0_1"/>
<evidence type="ECO:0008006" key="5">
    <source>
        <dbReference type="Google" id="ProtNLM"/>
    </source>
</evidence>
<protein>
    <recommendedName>
        <fullName evidence="5">Pentatricopeptide repeat-containing protein</fullName>
    </recommendedName>
</protein>
<reference evidence="4" key="1">
    <citation type="journal article" date="2013" name="Science">
        <title>The Amborella genome and the evolution of flowering plants.</title>
        <authorList>
            <consortium name="Amborella Genome Project"/>
        </authorList>
    </citation>
    <scope>NUCLEOTIDE SEQUENCE [LARGE SCALE GENOMIC DNA]</scope>
</reference>
<dbReference type="AlphaFoldDB" id="W1P047"/>
<evidence type="ECO:0000256" key="2">
    <source>
        <dbReference type="PROSITE-ProRule" id="PRU00708"/>
    </source>
</evidence>
<dbReference type="InterPro" id="IPR002885">
    <property type="entry name" value="PPR_rpt"/>
</dbReference>
<dbReference type="Gramene" id="ERN03192">
    <property type="protein sequence ID" value="ERN03192"/>
    <property type="gene ID" value="AMTR_s00003p00144440"/>
</dbReference>
<dbReference type="Proteomes" id="UP000017836">
    <property type="component" value="Unassembled WGS sequence"/>
</dbReference>
<organism evidence="3 4">
    <name type="scientific">Amborella trichopoda</name>
    <dbReference type="NCBI Taxonomy" id="13333"/>
    <lineage>
        <taxon>Eukaryota</taxon>
        <taxon>Viridiplantae</taxon>
        <taxon>Streptophyta</taxon>
        <taxon>Embryophyta</taxon>
        <taxon>Tracheophyta</taxon>
        <taxon>Spermatophyta</taxon>
        <taxon>Magnoliopsida</taxon>
        <taxon>Amborellales</taxon>
        <taxon>Amborellaceae</taxon>
        <taxon>Amborella</taxon>
    </lineage>
</organism>
<dbReference type="PANTHER" id="PTHR47926">
    <property type="entry name" value="PENTATRICOPEPTIDE REPEAT-CONTAINING PROTEIN"/>
    <property type="match status" value="1"/>
</dbReference>
<evidence type="ECO:0000256" key="1">
    <source>
        <dbReference type="ARBA" id="ARBA00022737"/>
    </source>
</evidence>
<accession>W1P047</accession>